<dbReference type="GO" id="GO:0032259">
    <property type="term" value="P:methylation"/>
    <property type="evidence" value="ECO:0007669"/>
    <property type="project" value="UniProtKB-KW"/>
</dbReference>
<feature type="domain" description="Methyltransferase" evidence="1">
    <location>
        <begin position="32"/>
        <end position="151"/>
    </location>
</feature>
<keyword evidence="2" id="KW-0808">Transferase</keyword>
<evidence type="ECO:0000313" key="3">
    <source>
        <dbReference type="Proteomes" id="UP000521032"/>
    </source>
</evidence>
<dbReference type="RefSeq" id="WP_186087506.1">
    <property type="nucleotide sequence ID" value="NZ_BMDB01000001.1"/>
</dbReference>
<accession>A0A6V7RHN0</accession>
<keyword evidence="2" id="KW-0489">Methyltransferase</keyword>
<reference evidence="2 3" key="1">
    <citation type="submission" date="2020-07" db="EMBL/GenBank/DDBJ databases">
        <authorList>
            <person name="Criscuolo A."/>
        </authorList>
    </citation>
    <scope>NUCLEOTIDE SEQUENCE [LARGE SCALE GENOMIC DNA]</scope>
    <source>
        <strain evidence="3">CIP 111030</strain>
    </source>
</reference>
<evidence type="ECO:0000313" key="2">
    <source>
        <dbReference type="EMBL" id="CAD2076847.1"/>
    </source>
</evidence>
<protein>
    <submittedName>
        <fullName evidence="2">tRNA (Cmo5U34)-methyltransferase</fullName>
    </submittedName>
</protein>
<gene>
    <name evidence="2" type="primary">cmoA</name>
    <name evidence="2" type="ORF">JEOSCH030_01161</name>
</gene>
<dbReference type="GO" id="GO:0008168">
    <property type="term" value="F:methyltransferase activity"/>
    <property type="evidence" value="ECO:0007669"/>
    <property type="project" value="UniProtKB-KW"/>
</dbReference>
<dbReference type="AlphaFoldDB" id="A0A6V7RHN0"/>
<dbReference type="Proteomes" id="UP000521032">
    <property type="component" value="Unassembled WGS sequence"/>
</dbReference>
<sequence>MKSKYEKFSHVYKVMNYDFPYNLWFDIVSPYNKETSVLDIGCGTGALLNMLKASRGVGIDNSETMIEIAKETAPSREFHVADMKDFDLEETFDLITATADVLNYVSDIEELKSVLFSVKKHMNKHSVFIFDMHSEFKILNEFDGEIYMDETSDITYIWEVSNGEEALSVIHDITYFIKDQDNKYDKYKETHYQQGFTHDETIELLDNLGFEIISSFSDFDAENEILEMCERNFFIIKLK</sequence>
<evidence type="ECO:0000259" key="1">
    <source>
        <dbReference type="Pfam" id="PF13847"/>
    </source>
</evidence>
<dbReference type="EMBL" id="CAJEWE010000010">
    <property type="protein sequence ID" value="CAD2076847.1"/>
    <property type="molecule type" value="Genomic_DNA"/>
</dbReference>
<name>A0A6V7RHN0_9BACL</name>
<dbReference type="Gene3D" id="3.40.50.150">
    <property type="entry name" value="Vaccinia Virus protein VP39"/>
    <property type="match status" value="1"/>
</dbReference>
<proteinExistence type="predicted"/>
<dbReference type="Gene3D" id="2.20.25.110">
    <property type="entry name" value="S-adenosyl-L-methionine-dependent methyltransferases"/>
    <property type="match status" value="1"/>
</dbReference>
<dbReference type="InterPro" id="IPR025714">
    <property type="entry name" value="Methyltranfer_dom"/>
</dbReference>
<dbReference type="PANTHER" id="PTHR43861">
    <property type="entry name" value="TRANS-ACONITATE 2-METHYLTRANSFERASE-RELATED"/>
    <property type="match status" value="1"/>
</dbReference>
<dbReference type="SUPFAM" id="SSF53335">
    <property type="entry name" value="S-adenosyl-L-methionine-dependent methyltransferases"/>
    <property type="match status" value="1"/>
</dbReference>
<dbReference type="InterPro" id="IPR029063">
    <property type="entry name" value="SAM-dependent_MTases_sf"/>
</dbReference>
<keyword evidence="3" id="KW-1185">Reference proteome</keyword>
<dbReference type="Pfam" id="PF13847">
    <property type="entry name" value="Methyltransf_31"/>
    <property type="match status" value="1"/>
</dbReference>
<dbReference type="CDD" id="cd02440">
    <property type="entry name" value="AdoMet_MTases"/>
    <property type="match status" value="1"/>
</dbReference>
<organism evidence="2 3">
    <name type="scientific">Phocicoccus schoeneichii</name>
    <dbReference type="NCBI Taxonomy" id="1812261"/>
    <lineage>
        <taxon>Bacteria</taxon>
        <taxon>Bacillati</taxon>
        <taxon>Bacillota</taxon>
        <taxon>Bacilli</taxon>
        <taxon>Bacillales</taxon>
        <taxon>Salinicoccaceae</taxon>
        <taxon>Phocicoccus</taxon>
    </lineage>
</organism>
<comment type="caution">
    <text evidence="2">The sequence shown here is derived from an EMBL/GenBank/DDBJ whole genome shotgun (WGS) entry which is preliminary data.</text>
</comment>